<dbReference type="KEGG" id="camu:CA2015_2296"/>
<evidence type="ECO:0000256" key="9">
    <source>
        <dbReference type="RuleBase" id="RU003761"/>
    </source>
</evidence>
<dbReference type="InterPro" id="IPR030388">
    <property type="entry name" value="G_ERA_dom"/>
</dbReference>
<dbReference type="GO" id="GO:0005525">
    <property type="term" value="F:GTP binding"/>
    <property type="evidence" value="ECO:0007669"/>
    <property type="project" value="UniProtKB-UniRule"/>
</dbReference>
<keyword evidence="4 7" id="KW-0547">Nucleotide-binding</keyword>
<evidence type="ECO:0000256" key="5">
    <source>
        <dbReference type="ARBA" id="ARBA00022884"/>
    </source>
</evidence>
<feature type="region of interest" description="G5" evidence="8">
    <location>
        <begin position="152"/>
        <end position="154"/>
    </location>
</feature>
<feature type="domain" description="Era-type G" evidence="11">
    <location>
        <begin position="7"/>
        <end position="173"/>
    </location>
</feature>
<dbReference type="CDD" id="cd04163">
    <property type="entry name" value="Era"/>
    <property type="match status" value="1"/>
</dbReference>
<dbReference type="Pfam" id="PF07650">
    <property type="entry name" value="KH_2"/>
    <property type="match status" value="1"/>
</dbReference>
<evidence type="ECO:0000259" key="10">
    <source>
        <dbReference type="PROSITE" id="PS50823"/>
    </source>
</evidence>
<dbReference type="InterPro" id="IPR005662">
    <property type="entry name" value="GTPase_Era-like"/>
</dbReference>
<keyword evidence="7" id="KW-0472">Membrane</keyword>
<name>A0A0H4PBT4_9BACT</name>
<dbReference type="STRING" id="320787.CA2015_2296"/>
<dbReference type="Proteomes" id="UP000036520">
    <property type="component" value="Chromosome"/>
</dbReference>
<dbReference type="NCBIfam" id="TIGR00231">
    <property type="entry name" value="small_GTP"/>
    <property type="match status" value="1"/>
</dbReference>
<dbReference type="AlphaFoldDB" id="A0A0H4PBT4"/>
<feature type="region of interest" description="G1" evidence="8">
    <location>
        <begin position="15"/>
        <end position="22"/>
    </location>
</feature>
<keyword evidence="7" id="KW-0963">Cytoplasm</keyword>
<dbReference type="InterPro" id="IPR006073">
    <property type="entry name" value="GTP-bd"/>
</dbReference>
<comment type="function">
    <text evidence="7">An essential GTPase that binds both GDP and GTP, with rapid nucleotide exchange. Plays a role in 16S rRNA processing and 30S ribosomal subunit biogenesis and possibly also in cell cycle regulation and energy metabolism.</text>
</comment>
<dbReference type="InterPro" id="IPR004044">
    <property type="entry name" value="KH_dom_type_2"/>
</dbReference>
<dbReference type="GO" id="GO:0000028">
    <property type="term" value="P:ribosomal small subunit assembly"/>
    <property type="evidence" value="ECO:0007669"/>
    <property type="project" value="TreeGrafter"/>
</dbReference>
<evidence type="ECO:0000259" key="11">
    <source>
        <dbReference type="PROSITE" id="PS51713"/>
    </source>
</evidence>
<keyword evidence="6 7" id="KW-0342">GTP-binding</keyword>
<comment type="subcellular location">
    <subcellularLocation>
        <location evidence="7">Cytoplasm</location>
    </subcellularLocation>
    <subcellularLocation>
        <location evidence="7">Cell membrane</location>
        <topology evidence="7">Peripheral membrane protein</topology>
    </subcellularLocation>
</comment>
<dbReference type="NCBIfam" id="TIGR00436">
    <property type="entry name" value="era"/>
    <property type="match status" value="1"/>
</dbReference>
<evidence type="ECO:0000256" key="4">
    <source>
        <dbReference type="ARBA" id="ARBA00022741"/>
    </source>
</evidence>
<dbReference type="PANTHER" id="PTHR42698:SF1">
    <property type="entry name" value="GTPASE ERA, MITOCHONDRIAL"/>
    <property type="match status" value="1"/>
</dbReference>
<evidence type="ECO:0000256" key="6">
    <source>
        <dbReference type="ARBA" id="ARBA00023134"/>
    </source>
</evidence>
<dbReference type="InterPro" id="IPR015946">
    <property type="entry name" value="KH_dom-like_a/b"/>
</dbReference>
<protein>
    <recommendedName>
        <fullName evidence="2 7">GTPase Era</fullName>
    </recommendedName>
</protein>
<comment type="subunit">
    <text evidence="7">Monomer.</text>
</comment>
<evidence type="ECO:0000313" key="13">
    <source>
        <dbReference type="Proteomes" id="UP000036520"/>
    </source>
</evidence>
<dbReference type="SUPFAM" id="SSF54814">
    <property type="entry name" value="Prokaryotic type KH domain (KH-domain type II)"/>
    <property type="match status" value="1"/>
</dbReference>
<keyword evidence="3 7" id="KW-0690">Ribosome biogenesis</keyword>
<dbReference type="GO" id="GO:0005886">
    <property type="term" value="C:plasma membrane"/>
    <property type="evidence" value="ECO:0007669"/>
    <property type="project" value="UniProtKB-SubCell"/>
</dbReference>
<dbReference type="GO" id="GO:0043024">
    <property type="term" value="F:ribosomal small subunit binding"/>
    <property type="evidence" value="ECO:0007669"/>
    <property type="project" value="TreeGrafter"/>
</dbReference>
<feature type="region of interest" description="G2" evidence="8">
    <location>
        <begin position="41"/>
        <end position="45"/>
    </location>
</feature>
<reference evidence="12 13" key="1">
    <citation type="submission" date="2015-07" db="EMBL/GenBank/DDBJ databases">
        <authorList>
            <person name="Kim K.M."/>
        </authorList>
    </citation>
    <scope>NUCLEOTIDE SEQUENCE [LARGE SCALE GENOMIC DNA]</scope>
    <source>
        <strain evidence="12 13">KCTC 12363</strain>
    </source>
</reference>
<evidence type="ECO:0000256" key="1">
    <source>
        <dbReference type="ARBA" id="ARBA00007921"/>
    </source>
</evidence>
<dbReference type="InterPro" id="IPR009019">
    <property type="entry name" value="KH_sf_prok-type"/>
</dbReference>
<keyword evidence="7" id="KW-1003">Cell membrane</keyword>
<dbReference type="CDD" id="cd22534">
    <property type="entry name" value="KH-II_Era"/>
    <property type="match status" value="1"/>
</dbReference>
<dbReference type="SUPFAM" id="SSF52540">
    <property type="entry name" value="P-loop containing nucleoside triphosphate hydrolases"/>
    <property type="match status" value="1"/>
</dbReference>
<feature type="binding site" evidence="7">
    <location>
        <begin position="62"/>
        <end position="66"/>
    </location>
    <ligand>
        <name>GTP</name>
        <dbReference type="ChEBI" id="CHEBI:37565"/>
    </ligand>
</feature>
<evidence type="ECO:0000256" key="3">
    <source>
        <dbReference type="ARBA" id="ARBA00022517"/>
    </source>
</evidence>
<dbReference type="InterPro" id="IPR005225">
    <property type="entry name" value="Small_GTP-bd"/>
</dbReference>
<keyword evidence="13" id="KW-1185">Reference proteome</keyword>
<dbReference type="NCBIfam" id="NF000908">
    <property type="entry name" value="PRK00089.1"/>
    <property type="match status" value="1"/>
</dbReference>
<dbReference type="PATRIC" id="fig|320787.5.peg.2519"/>
<dbReference type="PANTHER" id="PTHR42698">
    <property type="entry name" value="GTPASE ERA"/>
    <property type="match status" value="1"/>
</dbReference>
<gene>
    <name evidence="7" type="primary">era</name>
    <name evidence="12" type="ORF">CA2015_2296</name>
</gene>
<dbReference type="RefSeq" id="WP_048642019.1">
    <property type="nucleotide sequence ID" value="NZ_CAXBGM010000009.1"/>
</dbReference>
<dbReference type="PROSITE" id="PS50823">
    <property type="entry name" value="KH_TYPE_2"/>
    <property type="match status" value="1"/>
</dbReference>
<keyword evidence="7" id="KW-0699">rRNA-binding</keyword>
<feature type="domain" description="KH type-2" evidence="10">
    <location>
        <begin position="196"/>
        <end position="280"/>
    </location>
</feature>
<dbReference type="HAMAP" id="MF_00367">
    <property type="entry name" value="GTPase_Era"/>
    <property type="match status" value="1"/>
</dbReference>
<organism evidence="12 13">
    <name type="scientific">Cyclobacterium amurskyense</name>
    <dbReference type="NCBI Taxonomy" id="320787"/>
    <lineage>
        <taxon>Bacteria</taxon>
        <taxon>Pseudomonadati</taxon>
        <taxon>Bacteroidota</taxon>
        <taxon>Cytophagia</taxon>
        <taxon>Cytophagales</taxon>
        <taxon>Cyclobacteriaceae</taxon>
        <taxon>Cyclobacterium</taxon>
    </lineage>
</organism>
<accession>A0A0H4PBT4</accession>
<dbReference type="Gene3D" id="3.40.50.300">
    <property type="entry name" value="P-loop containing nucleotide triphosphate hydrolases"/>
    <property type="match status" value="1"/>
</dbReference>
<evidence type="ECO:0000313" key="12">
    <source>
        <dbReference type="EMBL" id="AKP51714.1"/>
    </source>
</evidence>
<dbReference type="EMBL" id="CP012040">
    <property type="protein sequence ID" value="AKP51714.1"/>
    <property type="molecule type" value="Genomic_DNA"/>
</dbReference>
<dbReference type="GO" id="GO:0003924">
    <property type="term" value="F:GTPase activity"/>
    <property type="evidence" value="ECO:0007669"/>
    <property type="project" value="UniProtKB-UniRule"/>
</dbReference>
<feature type="region of interest" description="G3" evidence="8">
    <location>
        <begin position="62"/>
        <end position="65"/>
    </location>
</feature>
<comment type="similarity">
    <text evidence="1 7 8 9">Belongs to the TRAFAC class TrmE-Era-EngA-EngB-Septin-like GTPase superfamily. Era GTPase family.</text>
</comment>
<feature type="binding site" evidence="7">
    <location>
        <begin position="123"/>
        <end position="126"/>
    </location>
    <ligand>
        <name>GTP</name>
        <dbReference type="ChEBI" id="CHEBI:37565"/>
    </ligand>
</feature>
<proteinExistence type="inferred from homology"/>
<sequence length="296" mass="34316">MPENMHKAGFVNIIGKPNVGKSTLMNALLGEKLSIISSKAQTTRHRILGIMNEPEYQIVFSDTPGMLKPKYELHKSMMGFVNLSLEDADVIVFVTDLFENDEEIEDIIQKVNAAGVPVLLIINKIDLNKEEKLAEVTEYWTQKIKADVVIPISALEGFNLQKIMQEILDRLPVHPPFYDKEELSDRPERFFASEIIREKIFIQYKKEIPYSTEVRIEDFEETDQLLRMRALIFVERDSQKGIIIGDKGKALKRVGTQARIEMEKFFGKKVFLETFVKVEENWRKNKNKLKKFGYDQ</sequence>
<dbReference type="GO" id="GO:0070181">
    <property type="term" value="F:small ribosomal subunit rRNA binding"/>
    <property type="evidence" value="ECO:0007669"/>
    <property type="project" value="UniProtKB-UniRule"/>
</dbReference>
<evidence type="ECO:0000256" key="7">
    <source>
        <dbReference type="HAMAP-Rule" id="MF_00367"/>
    </source>
</evidence>
<evidence type="ECO:0000256" key="8">
    <source>
        <dbReference type="PROSITE-ProRule" id="PRU01050"/>
    </source>
</evidence>
<dbReference type="FunFam" id="3.30.300.20:FF:000003">
    <property type="entry name" value="GTPase Era"/>
    <property type="match status" value="1"/>
</dbReference>
<dbReference type="Pfam" id="PF01926">
    <property type="entry name" value="MMR_HSR1"/>
    <property type="match status" value="1"/>
</dbReference>
<feature type="region of interest" description="G4" evidence="8">
    <location>
        <begin position="123"/>
        <end position="126"/>
    </location>
</feature>
<dbReference type="InterPro" id="IPR027417">
    <property type="entry name" value="P-loop_NTPase"/>
</dbReference>
<feature type="binding site" evidence="7">
    <location>
        <begin position="15"/>
        <end position="22"/>
    </location>
    <ligand>
        <name>GTP</name>
        <dbReference type="ChEBI" id="CHEBI:37565"/>
    </ligand>
</feature>
<evidence type="ECO:0000256" key="2">
    <source>
        <dbReference type="ARBA" id="ARBA00020484"/>
    </source>
</evidence>
<dbReference type="PROSITE" id="PS51713">
    <property type="entry name" value="G_ERA"/>
    <property type="match status" value="1"/>
</dbReference>
<keyword evidence="5 7" id="KW-0694">RNA-binding</keyword>
<dbReference type="GO" id="GO:0005829">
    <property type="term" value="C:cytosol"/>
    <property type="evidence" value="ECO:0007669"/>
    <property type="project" value="TreeGrafter"/>
</dbReference>
<dbReference type="OrthoDB" id="9805918at2"/>
<dbReference type="Gene3D" id="3.30.300.20">
    <property type="match status" value="1"/>
</dbReference>